<evidence type="ECO:0000313" key="1">
    <source>
        <dbReference type="EMBL" id="KAK2035150.1"/>
    </source>
</evidence>
<proteinExistence type="predicted"/>
<dbReference type="Proteomes" id="UP001232148">
    <property type="component" value="Unassembled WGS sequence"/>
</dbReference>
<gene>
    <name evidence="1" type="ORF">LX32DRAFT_254287</name>
</gene>
<comment type="caution">
    <text evidence="1">The sequence shown here is derived from an EMBL/GenBank/DDBJ whole genome shotgun (WGS) entry which is preliminary data.</text>
</comment>
<dbReference type="EMBL" id="MU842810">
    <property type="protein sequence ID" value="KAK2035150.1"/>
    <property type="molecule type" value="Genomic_DNA"/>
</dbReference>
<organism evidence="1 2">
    <name type="scientific">Colletotrichum zoysiae</name>
    <dbReference type="NCBI Taxonomy" id="1216348"/>
    <lineage>
        <taxon>Eukaryota</taxon>
        <taxon>Fungi</taxon>
        <taxon>Dikarya</taxon>
        <taxon>Ascomycota</taxon>
        <taxon>Pezizomycotina</taxon>
        <taxon>Sordariomycetes</taxon>
        <taxon>Hypocreomycetidae</taxon>
        <taxon>Glomerellales</taxon>
        <taxon>Glomerellaceae</taxon>
        <taxon>Colletotrichum</taxon>
        <taxon>Colletotrichum graminicola species complex</taxon>
    </lineage>
</organism>
<keyword evidence="2" id="KW-1185">Reference proteome</keyword>
<sequence length="193" mass="21354">MGPMLLGPILARWHRVLPPALFPHPAWTNGRLQNSSRTACSWGPWNALFLGRADIICQVVCPPPRLSNEPPSLARDCWLPRAGHANVVMCRPFFSRHSSSPKAEERQEGQLMCPGGRCIIAQPASITQLPLAWWRSMLNVVVGYQVPGRSAARSRTKSPIYLACGLSTKKVLGRLRNSPRTSRRTSALLGEIE</sequence>
<evidence type="ECO:0000313" key="2">
    <source>
        <dbReference type="Proteomes" id="UP001232148"/>
    </source>
</evidence>
<reference evidence="1" key="1">
    <citation type="submission" date="2021-06" db="EMBL/GenBank/DDBJ databases">
        <title>Comparative genomics, transcriptomics and evolutionary studies reveal genomic signatures of adaptation to plant cell wall in hemibiotrophic fungi.</title>
        <authorList>
            <consortium name="DOE Joint Genome Institute"/>
            <person name="Baroncelli R."/>
            <person name="Diaz J.F."/>
            <person name="Benocci T."/>
            <person name="Peng M."/>
            <person name="Battaglia E."/>
            <person name="Haridas S."/>
            <person name="Andreopoulos W."/>
            <person name="Labutti K."/>
            <person name="Pangilinan J."/>
            <person name="Floch G.L."/>
            <person name="Makela M.R."/>
            <person name="Henrissat B."/>
            <person name="Grigoriev I.V."/>
            <person name="Crouch J.A."/>
            <person name="De Vries R.P."/>
            <person name="Sukno S.A."/>
            <person name="Thon M.R."/>
        </authorList>
    </citation>
    <scope>NUCLEOTIDE SEQUENCE</scope>
    <source>
        <strain evidence="1">MAFF235873</strain>
    </source>
</reference>
<name>A0AAD9HTS7_9PEZI</name>
<dbReference type="AlphaFoldDB" id="A0AAD9HTS7"/>
<accession>A0AAD9HTS7</accession>
<protein>
    <submittedName>
        <fullName evidence="1">Uncharacterized protein</fullName>
    </submittedName>
</protein>